<evidence type="ECO:0000313" key="2">
    <source>
        <dbReference type="Proteomes" id="UP000196086"/>
    </source>
</evidence>
<dbReference type="EMBL" id="JOMQ01000016">
    <property type="protein sequence ID" value="OUJ03187.1"/>
    <property type="molecule type" value="Genomic_DNA"/>
</dbReference>
<gene>
    <name evidence="1" type="ORF">HK14_03215</name>
</gene>
<proteinExistence type="predicted"/>
<dbReference type="Proteomes" id="UP000196086">
    <property type="component" value="Unassembled WGS sequence"/>
</dbReference>
<organism evidence="1 2">
    <name type="scientific">Acetobacter cibinongensis</name>
    <dbReference type="NCBI Taxonomy" id="146475"/>
    <lineage>
        <taxon>Bacteria</taxon>
        <taxon>Pseudomonadati</taxon>
        <taxon>Pseudomonadota</taxon>
        <taxon>Alphaproteobacteria</taxon>
        <taxon>Acetobacterales</taxon>
        <taxon>Acetobacteraceae</taxon>
        <taxon>Acetobacter</taxon>
    </lineage>
</organism>
<dbReference type="AlphaFoldDB" id="A0A1Z5YVY8"/>
<dbReference type="RefSeq" id="WP_086650856.1">
    <property type="nucleotide sequence ID" value="NZ_JOMQ01000016.1"/>
</dbReference>
<sequence length="62" mass="7439">MVQKNRYQISSKNPQAAFWAQTRDYYRKFRSHTRLAGMKVWAREREEYCTRMLANAHSEVAA</sequence>
<comment type="caution">
    <text evidence="1">The sequence shown here is derived from an EMBL/GenBank/DDBJ whole genome shotgun (WGS) entry which is preliminary data.</text>
</comment>
<accession>A0A1Z5YVY8</accession>
<reference evidence="1 2" key="1">
    <citation type="submission" date="2014-06" db="EMBL/GenBank/DDBJ databases">
        <authorList>
            <person name="Ju J."/>
            <person name="Zhang J."/>
        </authorList>
    </citation>
    <scope>NUCLEOTIDE SEQUENCE [LARGE SCALE GENOMIC DNA]</scope>
    <source>
        <strain evidence="1 2">DsW_47</strain>
    </source>
</reference>
<protein>
    <submittedName>
        <fullName evidence="1">Uncharacterized protein</fullName>
    </submittedName>
</protein>
<evidence type="ECO:0000313" key="1">
    <source>
        <dbReference type="EMBL" id="OUJ03187.1"/>
    </source>
</evidence>
<name>A0A1Z5YVY8_9PROT</name>